<feature type="region of interest" description="Disordered" evidence="1">
    <location>
        <begin position="282"/>
        <end position="341"/>
    </location>
</feature>
<dbReference type="EMBL" id="JACXVP010000005">
    <property type="protein sequence ID" value="KAG5605799.1"/>
    <property type="molecule type" value="Genomic_DNA"/>
</dbReference>
<accession>A0A9J5Z1K2</accession>
<dbReference type="InterPro" id="IPR040256">
    <property type="entry name" value="At4g02000-like"/>
</dbReference>
<dbReference type="OrthoDB" id="1002340at2759"/>
<sequence length="820" mass="92617">TNKTHQQSPTTSSNNSVNSQINEAINVAFSERELDGSRKNISSGRNEVIHEMLFSGNDSPNQELQYTTKSSDIIVPIVRSEEANSGQIAEQSRDRRLHIRASSQQIRGDLNTGDYSLDDELPLTATSSKMDARITGDHDSGGGEMTNKEINGDVLKGSFSAGNPSHLTNISVNLTQEHVQEEIQATLEGIQQLQADHHQPKIAESRSGHGTNQRGIKSHNLKESNSQKTSRQVFEGRDIEVQSNEQDQRAGQAQNDHLVSAGKKTIEVIDVEGSSQFSFGVKIADTNPDNEKQQRSSKEVNSNYVRNTNLVQVQLTSHTKSQDTDPNKERTQSGKSPDPNLVFNAVNPSVSAGHVHINAKGQQAGSVTEQEQVMGTRPHHQVDQQQGKGTDNLVQNQPYKRGESSEPSNYHNAFPKISNNFEKHVPQNQNSQHINNPNQANDQTTPNNIQHTKKDQISGPAPYTVVQTMAARLRHNQALQETPIELVLPKITSKQGLPAVIYDMDDFMTKLASFITQTQLTEGANIAHYNAKHVFIDLDNELDYNTVWTQQRMTIEGKLMRIQTWTPNFRPEEETPIVPIWILLPGLPWHCFKKEFITPLLSPIGKVLYLNTASIKRTRASMAKVKVQIDLTKDRPRHVWIGLDEEDLTIGRWQTIEYESIPPYCAYCKHQGHMIFECNLKIRDEEFKKRKELEIEKKDKNKEEQMPKGNDNQQTKAQENDEEHNQSNKEVGHQRQAVQHKEEEWKTQRRRNNKQQGEKVQKAVWRPTSPQNKRTSQQAGITNNPNHNSFTNLNMREVQHTRNGGAYRNGRTQTQGASGT</sequence>
<feature type="region of interest" description="Disordered" evidence="1">
    <location>
        <begin position="360"/>
        <end position="459"/>
    </location>
</feature>
<organism evidence="3 4">
    <name type="scientific">Solanum commersonii</name>
    <name type="common">Commerson's wild potato</name>
    <name type="synonym">Commerson's nightshade</name>
    <dbReference type="NCBI Taxonomy" id="4109"/>
    <lineage>
        <taxon>Eukaryota</taxon>
        <taxon>Viridiplantae</taxon>
        <taxon>Streptophyta</taxon>
        <taxon>Embryophyta</taxon>
        <taxon>Tracheophyta</taxon>
        <taxon>Spermatophyta</taxon>
        <taxon>Magnoliopsida</taxon>
        <taxon>eudicotyledons</taxon>
        <taxon>Gunneridae</taxon>
        <taxon>Pentapetalae</taxon>
        <taxon>asterids</taxon>
        <taxon>lamiids</taxon>
        <taxon>Solanales</taxon>
        <taxon>Solanaceae</taxon>
        <taxon>Solanoideae</taxon>
        <taxon>Solaneae</taxon>
        <taxon>Solanum</taxon>
    </lineage>
</organism>
<evidence type="ECO:0000313" key="4">
    <source>
        <dbReference type="Proteomes" id="UP000824120"/>
    </source>
</evidence>
<feature type="compositionally biased region" description="Polar residues" evidence="1">
    <location>
        <begin position="223"/>
        <end position="232"/>
    </location>
</feature>
<evidence type="ECO:0000313" key="3">
    <source>
        <dbReference type="EMBL" id="KAG5605799.1"/>
    </source>
</evidence>
<evidence type="ECO:0000256" key="1">
    <source>
        <dbReference type="SAM" id="MobiDB-lite"/>
    </source>
</evidence>
<name>A0A9J5Z1K2_SOLCO</name>
<feature type="compositionally biased region" description="Polar residues" evidence="1">
    <location>
        <begin position="426"/>
        <end position="450"/>
    </location>
</feature>
<feature type="non-terminal residue" evidence="3">
    <location>
        <position position="1"/>
    </location>
</feature>
<feature type="domain" description="DUF4283" evidence="2">
    <location>
        <begin position="512"/>
        <end position="573"/>
    </location>
</feature>
<feature type="compositionally biased region" description="Polar residues" evidence="1">
    <location>
        <begin position="360"/>
        <end position="373"/>
    </location>
</feature>
<comment type="caution">
    <text evidence="3">The sequence shown here is derived from an EMBL/GenBank/DDBJ whole genome shotgun (WGS) entry which is preliminary data.</text>
</comment>
<gene>
    <name evidence="3" type="ORF">H5410_027291</name>
</gene>
<feature type="region of interest" description="Disordered" evidence="1">
    <location>
        <begin position="697"/>
        <end position="820"/>
    </location>
</feature>
<feature type="compositionally biased region" description="Polar residues" evidence="1">
    <location>
        <begin position="299"/>
        <end position="319"/>
    </location>
</feature>
<feature type="compositionally biased region" description="Polar residues" evidence="1">
    <location>
        <begin position="768"/>
        <end position="794"/>
    </location>
</feature>
<dbReference type="InterPro" id="IPR025558">
    <property type="entry name" value="DUF4283"/>
</dbReference>
<feature type="compositionally biased region" description="Polar residues" evidence="1">
    <location>
        <begin position="383"/>
        <end position="398"/>
    </location>
</feature>
<dbReference type="PANTHER" id="PTHR31286">
    <property type="entry name" value="GLYCINE-RICH CELL WALL STRUCTURAL PROTEIN 1.8-LIKE"/>
    <property type="match status" value="1"/>
</dbReference>
<feature type="compositionally biased region" description="Basic and acidic residues" evidence="1">
    <location>
        <begin position="195"/>
        <end position="207"/>
    </location>
</feature>
<feature type="compositionally biased region" description="Polar residues" evidence="1">
    <location>
        <begin position="810"/>
        <end position="820"/>
    </location>
</feature>
<feature type="compositionally biased region" description="Basic and acidic residues" evidence="1">
    <location>
        <begin position="723"/>
        <end position="747"/>
    </location>
</feature>
<keyword evidence="4" id="KW-1185">Reference proteome</keyword>
<reference evidence="3 4" key="1">
    <citation type="submission" date="2020-09" db="EMBL/GenBank/DDBJ databases">
        <title>De no assembly of potato wild relative species, Solanum commersonii.</title>
        <authorList>
            <person name="Cho K."/>
        </authorList>
    </citation>
    <scope>NUCLEOTIDE SEQUENCE [LARGE SCALE GENOMIC DNA]</scope>
    <source>
        <strain evidence="3">LZ3.2</strain>
        <tissue evidence="3">Leaf</tissue>
    </source>
</reference>
<feature type="region of interest" description="Disordered" evidence="1">
    <location>
        <begin position="193"/>
        <end position="233"/>
    </location>
</feature>
<dbReference type="PANTHER" id="PTHR31286:SF177">
    <property type="entry name" value="ENDONUCLEASE_EXONUCLEASE_PHOSPHATASE"/>
    <property type="match status" value="1"/>
</dbReference>
<feature type="compositionally biased region" description="Basic and acidic residues" evidence="1">
    <location>
        <begin position="697"/>
        <end position="706"/>
    </location>
</feature>
<dbReference type="Pfam" id="PF14111">
    <property type="entry name" value="DUF4283"/>
    <property type="match status" value="1"/>
</dbReference>
<feature type="compositionally biased region" description="Basic and acidic residues" evidence="1">
    <location>
        <begin position="289"/>
        <end position="298"/>
    </location>
</feature>
<dbReference type="AlphaFoldDB" id="A0A9J5Z1K2"/>
<protein>
    <recommendedName>
        <fullName evidence="2">DUF4283 domain-containing protein</fullName>
    </recommendedName>
</protein>
<feature type="compositionally biased region" description="Basic and acidic residues" evidence="1">
    <location>
        <begin position="320"/>
        <end position="332"/>
    </location>
</feature>
<dbReference type="Proteomes" id="UP000824120">
    <property type="component" value="Chromosome 5"/>
</dbReference>
<proteinExistence type="predicted"/>
<evidence type="ECO:0000259" key="2">
    <source>
        <dbReference type="Pfam" id="PF14111"/>
    </source>
</evidence>